<dbReference type="AlphaFoldDB" id="A0A6A1WDM8"/>
<organism evidence="1 2">
    <name type="scientific">Morella rubra</name>
    <name type="common">Chinese bayberry</name>
    <dbReference type="NCBI Taxonomy" id="262757"/>
    <lineage>
        <taxon>Eukaryota</taxon>
        <taxon>Viridiplantae</taxon>
        <taxon>Streptophyta</taxon>
        <taxon>Embryophyta</taxon>
        <taxon>Tracheophyta</taxon>
        <taxon>Spermatophyta</taxon>
        <taxon>Magnoliopsida</taxon>
        <taxon>eudicotyledons</taxon>
        <taxon>Gunneridae</taxon>
        <taxon>Pentapetalae</taxon>
        <taxon>rosids</taxon>
        <taxon>fabids</taxon>
        <taxon>Fagales</taxon>
        <taxon>Myricaceae</taxon>
        <taxon>Morella</taxon>
    </lineage>
</organism>
<keyword evidence="2" id="KW-1185">Reference proteome</keyword>
<accession>A0A6A1WDM8</accession>
<proteinExistence type="predicted"/>
<protein>
    <submittedName>
        <fullName evidence="1">Uncharacterized protein</fullName>
    </submittedName>
</protein>
<comment type="caution">
    <text evidence="1">The sequence shown here is derived from an EMBL/GenBank/DDBJ whole genome shotgun (WGS) entry which is preliminary data.</text>
</comment>
<reference evidence="1 2" key="1">
    <citation type="journal article" date="2019" name="Plant Biotechnol. J.">
        <title>The red bayberry genome and genetic basis of sex determination.</title>
        <authorList>
            <person name="Jia H.M."/>
            <person name="Jia H.J."/>
            <person name="Cai Q.L."/>
            <person name="Wang Y."/>
            <person name="Zhao H.B."/>
            <person name="Yang W.F."/>
            <person name="Wang G.Y."/>
            <person name="Li Y.H."/>
            <person name="Zhan D.L."/>
            <person name="Shen Y.T."/>
            <person name="Niu Q.F."/>
            <person name="Chang L."/>
            <person name="Qiu J."/>
            <person name="Zhao L."/>
            <person name="Xie H.B."/>
            <person name="Fu W.Y."/>
            <person name="Jin J."/>
            <person name="Li X.W."/>
            <person name="Jiao Y."/>
            <person name="Zhou C.C."/>
            <person name="Tu T."/>
            <person name="Chai C.Y."/>
            <person name="Gao J.L."/>
            <person name="Fan L.J."/>
            <person name="van de Weg E."/>
            <person name="Wang J.Y."/>
            <person name="Gao Z.S."/>
        </authorList>
    </citation>
    <scope>NUCLEOTIDE SEQUENCE [LARGE SCALE GENOMIC DNA]</scope>
    <source>
        <tissue evidence="1">Leaves</tissue>
    </source>
</reference>
<gene>
    <name evidence="1" type="ORF">CJ030_MR2G028949</name>
</gene>
<dbReference type="Proteomes" id="UP000516437">
    <property type="component" value="Chromosome 2"/>
</dbReference>
<name>A0A6A1WDM8_9ROSI</name>
<dbReference type="EMBL" id="RXIC02000020">
    <property type="protein sequence ID" value="KAB1223354.1"/>
    <property type="molecule type" value="Genomic_DNA"/>
</dbReference>
<evidence type="ECO:0000313" key="1">
    <source>
        <dbReference type="EMBL" id="KAB1223354.1"/>
    </source>
</evidence>
<sequence length="192" mass="21964">MQSRGFAERARVDLSGYSHGVTRASSSSQDTVRTGPITRSFKQYNLQSHTQKLVEDRQKCLVQYLKKGIRRGKQYNLQSHTQKLVEDRQKCLVQYLKKGIRRGKVNPKLQRFKMKGCPYYRILGHIFNRSTAIGALAMPSSVNSSNSDEEQHLERALIDGTVHIDIETLLEVNAPLEAQLQNYQQPYVRISA</sequence>
<evidence type="ECO:0000313" key="2">
    <source>
        <dbReference type="Proteomes" id="UP000516437"/>
    </source>
</evidence>
<dbReference type="OrthoDB" id="686198at2759"/>